<organism evidence="8 9">
    <name type="scientific">Chironomus riparius</name>
    <dbReference type="NCBI Taxonomy" id="315576"/>
    <lineage>
        <taxon>Eukaryota</taxon>
        <taxon>Metazoa</taxon>
        <taxon>Ecdysozoa</taxon>
        <taxon>Arthropoda</taxon>
        <taxon>Hexapoda</taxon>
        <taxon>Insecta</taxon>
        <taxon>Pterygota</taxon>
        <taxon>Neoptera</taxon>
        <taxon>Endopterygota</taxon>
        <taxon>Diptera</taxon>
        <taxon>Nematocera</taxon>
        <taxon>Chironomoidea</taxon>
        <taxon>Chironomidae</taxon>
        <taxon>Chironominae</taxon>
        <taxon>Chironomus</taxon>
    </lineage>
</organism>
<keyword evidence="3" id="KW-0347">Helicase</keyword>
<evidence type="ECO:0000259" key="7">
    <source>
        <dbReference type="Pfam" id="PF13087"/>
    </source>
</evidence>
<dbReference type="CDD" id="cd18038">
    <property type="entry name" value="DEXXQc_Helz-like"/>
    <property type="match status" value="1"/>
</dbReference>
<evidence type="ECO:0008006" key="10">
    <source>
        <dbReference type="Google" id="ProtNLM"/>
    </source>
</evidence>
<evidence type="ECO:0000313" key="8">
    <source>
        <dbReference type="EMBL" id="CAG9809493.1"/>
    </source>
</evidence>
<dbReference type="InterPro" id="IPR026122">
    <property type="entry name" value="MOV-10/SDE3_DEXXQ/H-box"/>
</dbReference>
<dbReference type="Gene3D" id="3.40.50.300">
    <property type="entry name" value="P-loop containing nucleotide triphosphate hydrolases"/>
    <property type="match status" value="2"/>
</dbReference>
<dbReference type="GO" id="GO:0035194">
    <property type="term" value="P:regulatory ncRNA-mediated post-transcriptional gene silencing"/>
    <property type="evidence" value="ECO:0007669"/>
    <property type="project" value="TreeGrafter"/>
</dbReference>
<dbReference type="Proteomes" id="UP001153620">
    <property type="component" value="Chromosome 3"/>
</dbReference>
<dbReference type="SUPFAM" id="SSF52540">
    <property type="entry name" value="P-loop containing nucleoside triphosphate hydrolases"/>
    <property type="match status" value="1"/>
</dbReference>
<dbReference type="OrthoDB" id="6513042at2759"/>
<reference evidence="8" key="1">
    <citation type="submission" date="2022-01" db="EMBL/GenBank/DDBJ databases">
        <authorList>
            <person name="King R."/>
        </authorList>
    </citation>
    <scope>NUCLEOTIDE SEQUENCE</scope>
</reference>
<dbReference type="Pfam" id="PF13087">
    <property type="entry name" value="AAA_12"/>
    <property type="match status" value="1"/>
</dbReference>
<evidence type="ECO:0000256" key="3">
    <source>
        <dbReference type="ARBA" id="ARBA00022806"/>
    </source>
</evidence>
<dbReference type="InterPro" id="IPR047187">
    <property type="entry name" value="SF1_C_Upf1"/>
</dbReference>
<dbReference type="GO" id="GO:0005524">
    <property type="term" value="F:ATP binding"/>
    <property type="evidence" value="ECO:0007669"/>
    <property type="project" value="UniProtKB-KW"/>
</dbReference>
<keyword evidence="5" id="KW-0943">RNA-mediated gene silencing</keyword>
<keyword evidence="4" id="KW-0067">ATP-binding</keyword>
<proteinExistence type="predicted"/>
<sequence>MERKPKPKPKYVVDFNKKLKFFYVKTIHFVDEQEVDIDDPKDFIPVNSYFNFNEDRIEFMLKIHYAKIKHLKVGKKTVGYKLGNLNPVSIPIKLSERKNASGNEMCTINIHANFKDRLLHLFEYCPKEFILTIFYTTEDGKKYASSFSVSLPKIDDQHDWDPKKRFIPVFNPEDIGGFELKKIFEKQFNPYFLKTQEELALVNALMDYKEAHFDDRFENYDFLAMFQYMVAIEDLDSSKEMKDYSLDFASVYKYNVCPLMLQQTIKQHLRHLMCDEKLRDYVSNIYIIQARKKLPVDVMEFDFVYIFDQSDYQQYHDDLEELAFQRKVGKIIHIFGDVILFLLPRKKGKRQHSMLEHDRPYHIEFVPNRVSIRIAQRALEDMKKMEMHSYLQNFEYVGMKITSETYYEDFEWFNNELTDNKEQQIAVENIVNCTSFPSPYVIFGGPGTGKSSTVVEAIAQVVKLKPRSHILVAASSNSTCDDIGNRLLKYISINKILRLYSTSFDLKPEKIDSMLQKVSNFRKRNNCTCHKRSCPVQNAHDDPSYEEFFTARVVIVTLVTAGRITSSEVSAEHFDYIFIDEAGCVSEPEAYIPLSGLGLSKKGVHAQIVLSGDHKQLGPIVKNPFAKKLGLETSLMERLMDTDYKYQRFENEYDHDYVVQLKQNYRNHPAIMHFSNENFYDSQLVSVCSDEIKNYALDPELLLFNPKFPIIFHTTRAFSEEVGTSLKNEGELTVLSYYVQVLLNRGLGKNKVTQNDIGIISPYRGQRDRMLEVFGDAYSNIEIGTVDSFQGREKKIIFVTCVRSGTSHVGFLKNEKRLNVALTRAQSLLVIIGNSTTLQKCSIWNKFITYCYENKATVGDVFSVNF</sequence>
<keyword evidence="1" id="KW-0547">Nucleotide-binding</keyword>
<dbReference type="AlphaFoldDB" id="A0A9N9S6C1"/>
<evidence type="ECO:0000256" key="5">
    <source>
        <dbReference type="ARBA" id="ARBA00023158"/>
    </source>
</evidence>
<keyword evidence="9" id="KW-1185">Reference proteome</keyword>
<dbReference type="GO" id="GO:0032574">
    <property type="term" value="F:5'-3' RNA helicase activity"/>
    <property type="evidence" value="ECO:0007669"/>
    <property type="project" value="InterPro"/>
</dbReference>
<evidence type="ECO:0000259" key="6">
    <source>
        <dbReference type="Pfam" id="PF13086"/>
    </source>
</evidence>
<name>A0A9N9S6C1_9DIPT</name>
<gene>
    <name evidence="8" type="ORF">CHIRRI_LOCUS12314</name>
</gene>
<dbReference type="InterPro" id="IPR045055">
    <property type="entry name" value="DNA2/NAM7-like"/>
</dbReference>
<dbReference type="PANTHER" id="PTHR10887">
    <property type="entry name" value="DNA2/NAM7 HELICASE FAMILY"/>
    <property type="match status" value="1"/>
</dbReference>
<feature type="domain" description="DNA2/NAM7 helicase helicase" evidence="6">
    <location>
        <begin position="420"/>
        <end position="519"/>
    </location>
</feature>
<dbReference type="CDD" id="cd18808">
    <property type="entry name" value="SF1_C_Upf1"/>
    <property type="match status" value="1"/>
</dbReference>
<dbReference type="InterPro" id="IPR041677">
    <property type="entry name" value="DNA2/NAM7_AAA_11"/>
</dbReference>
<dbReference type="InterPro" id="IPR041679">
    <property type="entry name" value="DNA2/NAM7-like_C"/>
</dbReference>
<evidence type="ECO:0000256" key="1">
    <source>
        <dbReference type="ARBA" id="ARBA00022741"/>
    </source>
</evidence>
<reference evidence="8" key="2">
    <citation type="submission" date="2022-10" db="EMBL/GenBank/DDBJ databases">
        <authorList>
            <consortium name="ENA_rothamsted_submissions"/>
            <consortium name="culmorum"/>
            <person name="King R."/>
        </authorList>
    </citation>
    <scope>NUCLEOTIDE SEQUENCE</scope>
</reference>
<evidence type="ECO:0000256" key="4">
    <source>
        <dbReference type="ARBA" id="ARBA00022840"/>
    </source>
</evidence>
<dbReference type="FunFam" id="3.40.50.300:FF:000326">
    <property type="entry name" value="P-loop containing nucleoside triphosphate hydrolase"/>
    <property type="match status" value="1"/>
</dbReference>
<evidence type="ECO:0000313" key="9">
    <source>
        <dbReference type="Proteomes" id="UP001153620"/>
    </source>
</evidence>
<feature type="domain" description="DNA2/NAM7 helicase helicase" evidence="6">
    <location>
        <begin position="545"/>
        <end position="622"/>
    </location>
</feature>
<dbReference type="GO" id="GO:0005829">
    <property type="term" value="C:cytosol"/>
    <property type="evidence" value="ECO:0007669"/>
    <property type="project" value="TreeGrafter"/>
</dbReference>
<accession>A0A9N9S6C1</accession>
<dbReference type="EMBL" id="OU895879">
    <property type="protein sequence ID" value="CAG9809493.1"/>
    <property type="molecule type" value="Genomic_DNA"/>
</dbReference>
<dbReference type="GO" id="GO:0005694">
    <property type="term" value="C:chromosome"/>
    <property type="evidence" value="ECO:0007669"/>
    <property type="project" value="UniProtKB-ARBA"/>
</dbReference>
<protein>
    <recommendedName>
        <fullName evidence="10">RNA helicase</fullName>
    </recommendedName>
</protein>
<keyword evidence="2" id="KW-0378">Hydrolase</keyword>
<dbReference type="Pfam" id="PF13086">
    <property type="entry name" value="AAA_11"/>
    <property type="match status" value="2"/>
</dbReference>
<dbReference type="InterPro" id="IPR027417">
    <property type="entry name" value="P-loop_NTPase"/>
</dbReference>
<feature type="domain" description="DNA2/NAM7 helicase-like C-terminal" evidence="7">
    <location>
        <begin position="631"/>
        <end position="835"/>
    </location>
</feature>
<dbReference type="PANTHER" id="PTHR10887:SF419">
    <property type="entry name" value="RNA HELICASE MOV10L1"/>
    <property type="match status" value="1"/>
</dbReference>
<evidence type="ECO:0000256" key="2">
    <source>
        <dbReference type="ARBA" id="ARBA00022801"/>
    </source>
</evidence>
<dbReference type="GO" id="GO:0016787">
    <property type="term" value="F:hydrolase activity"/>
    <property type="evidence" value="ECO:0007669"/>
    <property type="project" value="UniProtKB-KW"/>
</dbReference>
<dbReference type="GO" id="GO:0003723">
    <property type="term" value="F:RNA binding"/>
    <property type="evidence" value="ECO:0007669"/>
    <property type="project" value="InterPro"/>
</dbReference>
<dbReference type="GO" id="GO:0043186">
    <property type="term" value="C:P granule"/>
    <property type="evidence" value="ECO:0007669"/>
    <property type="project" value="TreeGrafter"/>
</dbReference>